<proteinExistence type="predicted"/>
<dbReference type="PANTHER" id="PTHR18901:SF38">
    <property type="entry name" value="PSEUDOURIDINE-5'-PHOSPHATASE"/>
    <property type="match status" value="1"/>
</dbReference>
<dbReference type="PANTHER" id="PTHR18901">
    <property type="entry name" value="2-DEOXYGLUCOSE-6-PHOSPHATE PHOSPHATASE 2"/>
    <property type="match status" value="1"/>
</dbReference>
<dbReference type="Pfam" id="PF13419">
    <property type="entry name" value="HAD_2"/>
    <property type="match status" value="1"/>
</dbReference>
<evidence type="ECO:0000313" key="3">
    <source>
        <dbReference type="Proteomes" id="UP000266376"/>
    </source>
</evidence>
<dbReference type="Proteomes" id="UP000266376">
    <property type="component" value="Unassembled WGS sequence"/>
</dbReference>
<dbReference type="InterPro" id="IPR023198">
    <property type="entry name" value="PGP-like_dom2"/>
</dbReference>
<accession>A0A395XNB0</accession>
<evidence type="ECO:0000313" key="2">
    <source>
        <dbReference type="EMBL" id="RGZ97761.1"/>
    </source>
</evidence>
<comment type="caution">
    <text evidence="1">The sequence shown here is derived from an EMBL/GenBank/DDBJ whole genome shotgun (WGS) entry which is preliminary data.</text>
</comment>
<dbReference type="InterPro" id="IPR006439">
    <property type="entry name" value="HAD-SF_hydro_IA"/>
</dbReference>
<dbReference type="SFLD" id="SFLDG01129">
    <property type="entry name" value="C1.5:_HAD__Beta-PGM__Phosphata"/>
    <property type="match status" value="1"/>
</dbReference>
<dbReference type="Gene3D" id="1.10.150.240">
    <property type="entry name" value="Putative phosphatase, domain 2"/>
    <property type="match status" value="1"/>
</dbReference>
<dbReference type="NCBIfam" id="TIGR01549">
    <property type="entry name" value="HAD-SF-IA-v1"/>
    <property type="match status" value="1"/>
</dbReference>
<protein>
    <submittedName>
        <fullName evidence="1">HAD family phosphatase</fullName>
    </submittedName>
</protein>
<dbReference type="SFLD" id="SFLDS00003">
    <property type="entry name" value="Haloacid_Dehalogenase"/>
    <property type="match status" value="1"/>
</dbReference>
<sequence length="215" mass="24690">MIDTVIFDMDGVLVDTEIVYMQWLEEYLRKKDKDIPKEKIYKMVGLSGKLAQSYLEKICGEDGEKLWTGYLEACESYPFSYKEVVIPGIEELLEYLKRAGISMALASSSDMKDIQEMLDETGFDKYFHIITSGEMFKESKPNPEIYLYTIEQLGKKSENCIVIEDSDYGILAGKEAGTYVIAREDKRFGFSQKQADIIAKNTYDIGRILKKLLKK</sequence>
<gene>
    <name evidence="2" type="ORF">DW957_13885</name>
    <name evidence="1" type="ORF">DWV67_04635</name>
</gene>
<dbReference type="SFLD" id="SFLDG01135">
    <property type="entry name" value="C1.5.6:_HAD__Beta-PGM__Phospha"/>
    <property type="match status" value="1"/>
</dbReference>
<dbReference type="EMBL" id="QSAJ01000007">
    <property type="protein sequence ID" value="RGW54677.1"/>
    <property type="molecule type" value="Genomic_DNA"/>
</dbReference>
<dbReference type="InterPro" id="IPR036412">
    <property type="entry name" value="HAD-like_sf"/>
</dbReference>
<dbReference type="Gene3D" id="3.40.50.1000">
    <property type="entry name" value="HAD superfamily/HAD-like"/>
    <property type="match status" value="1"/>
</dbReference>
<dbReference type="PRINTS" id="PR00413">
    <property type="entry name" value="HADHALOGNASE"/>
</dbReference>
<dbReference type="Proteomes" id="UP000284962">
    <property type="component" value="Unassembled WGS sequence"/>
</dbReference>
<dbReference type="InterPro" id="IPR041492">
    <property type="entry name" value="HAD_2"/>
</dbReference>
<reference evidence="3 4" key="1">
    <citation type="submission" date="2018-08" db="EMBL/GenBank/DDBJ databases">
        <title>A genome reference for cultivated species of the human gut microbiota.</title>
        <authorList>
            <person name="Zou Y."/>
            <person name="Xue W."/>
            <person name="Luo G."/>
        </authorList>
    </citation>
    <scope>NUCLEOTIDE SEQUENCE [LARGE SCALE GENOMIC DNA]</scope>
    <source>
        <strain evidence="1 3">AF12-11</strain>
        <strain evidence="2 4">AM46-16</strain>
    </source>
</reference>
<dbReference type="InterPro" id="IPR023214">
    <property type="entry name" value="HAD_sf"/>
</dbReference>
<evidence type="ECO:0000313" key="1">
    <source>
        <dbReference type="EMBL" id="RGW54677.1"/>
    </source>
</evidence>
<dbReference type="SUPFAM" id="SSF56784">
    <property type="entry name" value="HAD-like"/>
    <property type="match status" value="1"/>
</dbReference>
<name>A0A395XNB0_9FIRM</name>
<organism evidence="1 3">
    <name type="scientific">Dorea formicigenerans</name>
    <dbReference type="NCBI Taxonomy" id="39486"/>
    <lineage>
        <taxon>Bacteria</taxon>
        <taxon>Bacillati</taxon>
        <taxon>Bacillota</taxon>
        <taxon>Clostridia</taxon>
        <taxon>Lachnospirales</taxon>
        <taxon>Lachnospiraceae</taxon>
        <taxon>Dorea</taxon>
    </lineage>
</organism>
<dbReference type="NCBIfam" id="TIGR01509">
    <property type="entry name" value="HAD-SF-IA-v3"/>
    <property type="match status" value="1"/>
</dbReference>
<evidence type="ECO:0000313" key="4">
    <source>
        <dbReference type="Proteomes" id="UP000284962"/>
    </source>
</evidence>
<dbReference type="AlphaFoldDB" id="A0A395XNB0"/>
<dbReference type="EMBL" id="QSEW01000021">
    <property type="protein sequence ID" value="RGZ97761.1"/>
    <property type="molecule type" value="Genomic_DNA"/>
</dbReference>